<dbReference type="RefSeq" id="WP_210026351.1">
    <property type="nucleotide sequence ID" value="NZ_JAGINU010000001.1"/>
</dbReference>
<dbReference type="NCBIfam" id="TIGR02118">
    <property type="entry name" value="EthD family reductase"/>
    <property type="match status" value="1"/>
</dbReference>
<gene>
    <name evidence="2" type="ORF">JOF36_002012</name>
</gene>
<dbReference type="PANTHER" id="PTHR40260">
    <property type="entry name" value="BLR8190 PROTEIN"/>
    <property type="match status" value="1"/>
</dbReference>
<protein>
    <submittedName>
        <fullName evidence="2">Uncharacterized protein (TIGR02118 family)</fullName>
    </submittedName>
</protein>
<feature type="domain" description="EthD" evidence="1">
    <location>
        <begin position="10"/>
        <end position="89"/>
    </location>
</feature>
<evidence type="ECO:0000313" key="3">
    <source>
        <dbReference type="Proteomes" id="UP001519295"/>
    </source>
</evidence>
<organism evidence="2 3">
    <name type="scientific">Pseudonocardia parietis</name>
    <dbReference type="NCBI Taxonomy" id="570936"/>
    <lineage>
        <taxon>Bacteria</taxon>
        <taxon>Bacillati</taxon>
        <taxon>Actinomycetota</taxon>
        <taxon>Actinomycetes</taxon>
        <taxon>Pseudonocardiales</taxon>
        <taxon>Pseudonocardiaceae</taxon>
        <taxon>Pseudonocardia</taxon>
    </lineage>
</organism>
<dbReference type="SUPFAM" id="SSF54909">
    <property type="entry name" value="Dimeric alpha+beta barrel"/>
    <property type="match status" value="1"/>
</dbReference>
<keyword evidence="3" id="KW-1185">Reference proteome</keyword>
<name>A0ABS4VQX0_9PSEU</name>
<evidence type="ECO:0000259" key="1">
    <source>
        <dbReference type="Pfam" id="PF07110"/>
    </source>
</evidence>
<accession>A0ABS4VQX0</accession>
<evidence type="ECO:0000313" key="2">
    <source>
        <dbReference type="EMBL" id="MBP2366316.1"/>
    </source>
</evidence>
<dbReference type="Gene3D" id="3.30.70.100">
    <property type="match status" value="1"/>
</dbReference>
<dbReference type="EMBL" id="JAGINU010000001">
    <property type="protein sequence ID" value="MBP2366316.1"/>
    <property type="molecule type" value="Genomic_DNA"/>
</dbReference>
<proteinExistence type="predicted"/>
<dbReference type="Pfam" id="PF07110">
    <property type="entry name" value="EthD"/>
    <property type="match status" value="1"/>
</dbReference>
<reference evidence="2 3" key="1">
    <citation type="submission" date="2021-03" db="EMBL/GenBank/DDBJ databases">
        <title>Sequencing the genomes of 1000 actinobacteria strains.</title>
        <authorList>
            <person name="Klenk H.-P."/>
        </authorList>
    </citation>
    <scope>NUCLEOTIDE SEQUENCE [LARGE SCALE GENOMIC DNA]</scope>
    <source>
        <strain evidence="2 3">DSM 45256</strain>
    </source>
</reference>
<dbReference type="InterPro" id="IPR009799">
    <property type="entry name" value="EthD_dom"/>
</dbReference>
<dbReference type="PANTHER" id="PTHR40260:SF2">
    <property type="entry name" value="BLR8190 PROTEIN"/>
    <property type="match status" value="1"/>
</dbReference>
<comment type="caution">
    <text evidence="2">The sequence shown here is derived from an EMBL/GenBank/DDBJ whole genome shotgun (WGS) entry which is preliminary data.</text>
</comment>
<sequence length="102" mass="10740">MFQVTVLYNQPEDPSAFDKYYDEVHTPLAKKLPGLQRMTVSRPAPGPDGTQPPYHLVAVLEFADAAAFQSGMGSAEGQATSADLANFAGAGVTLLTGPSDQV</sequence>
<dbReference type="InterPro" id="IPR011008">
    <property type="entry name" value="Dimeric_a/b-barrel"/>
</dbReference>
<dbReference type="Proteomes" id="UP001519295">
    <property type="component" value="Unassembled WGS sequence"/>
</dbReference>